<dbReference type="SMART" id="SM00825">
    <property type="entry name" value="PKS_KS"/>
    <property type="match status" value="1"/>
</dbReference>
<gene>
    <name evidence="5" type="ORF">JMJ54_14910</name>
</gene>
<evidence type="ECO:0000259" key="4">
    <source>
        <dbReference type="PROSITE" id="PS52004"/>
    </source>
</evidence>
<evidence type="ECO:0000256" key="1">
    <source>
        <dbReference type="ARBA" id="ARBA00008467"/>
    </source>
</evidence>
<organism evidence="5 6">
    <name type="scientific">Jeongeupia naejangsanensis</name>
    <dbReference type="NCBI Taxonomy" id="613195"/>
    <lineage>
        <taxon>Bacteria</taxon>
        <taxon>Pseudomonadati</taxon>
        <taxon>Pseudomonadota</taxon>
        <taxon>Betaproteobacteria</taxon>
        <taxon>Neisseriales</taxon>
        <taxon>Chitinibacteraceae</taxon>
        <taxon>Jeongeupia</taxon>
    </lineage>
</organism>
<evidence type="ECO:0000313" key="5">
    <source>
        <dbReference type="EMBL" id="MBM3117125.1"/>
    </source>
</evidence>
<dbReference type="PROSITE" id="PS00606">
    <property type="entry name" value="KS3_1"/>
    <property type="match status" value="1"/>
</dbReference>
<dbReference type="InterPro" id="IPR016039">
    <property type="entry name" value="Thiolase-like"/>
</dbReference>
<protein>
    <submittedName>
        <fullName evidence="5">Beta-ketoacyl-ACP synthase</fullName>
    </submittedName>
</protein>
<dbReference type="InterPro" id="IPR000794">
    <property type="entry name" value="Beta-ketoacyl_synthase"/>
</dbReference>
<comment type="similarity">
    <text evidence="1 3">Belongs to the thiolase-like superfamily. Beta-ketoacyl-ACP synthases family.</text>
</comment>
<evidence type="ECO:0000313" key="6">
    <source>
        <dbReference type="Proteomes" id="UP000809431"/>
    </source>
</evidence>
<feature type="domain" description="Ketosynthase family 3 (KS3)" evidence="4">
    <location>
        <begin position="1"/>
        <end position="386"/>
    </location>
</feature>
<accession>A0ABS2BNY2</accession>
<dbReference type="PANTHER" id="PTHR11712:SF320">
    <property type="entry name" value="BETA-KETOACYL SYNTHASE"/>
    <property type="match status" value="1"/>
</dbReference>
<comment type="caution">
    <text evidence="5">The sequence shown here is derived from an EMBL/GenBank/DDBJ whole genome shotgun (WGS) entry which is preliminary data.</text>
</comment>
<dbReference type="EMBL" id="JAESND010000008">
    <property type="protein sequence ID" value="MBM3117125.1"/>
    <property type="molecule type" value="Genomic_DNA"/>
</dbReference>
<dbReference type="PANTHER" id="PTHR11712">
    <property type="entry name" value="POLYKETIDE SYNTHASE-RELATED"/>
    <property type="match status" value="1"/>
</dbReference>
<dbReference type="InterPro" id="IPR020841">
    <property type="entry name" value="PKS_Beta-ketoAc_synthase_dom"/>
</dbReference>
<evidence type="ECO:0000256" key="2">
    <source>
        <dbReference type="ARBA" id="ARBA00022679"/>
    </source>
</evidence>
<keyword evidence="6" id="KW-1185">Reference proteome</keyword>
<reference evidence="5 6" key="1">
    <citation type="submission" date="2021-01" db="EMBL/GenBank/DDBJ databases">
        <title>Draft Genome Sequence and Polyhydroxyalkanoate Biosynthetic Potential of Jeongeupia naejangsanensis Type Strain DSM 24253.</title>
        <authorList>
            <person name="Turrini P."/>
            <person name="Artuso I."/>
            <person name="Lugli G.A."/>
            <person name="Frangipani E."/>
            <person name="Ventura M."/>
            <person name="Visca P."/>
        </authorList>
    </citation>
    <scope>NUCLEOTIDE SEQUENCE [LARGE SCALE GENOMIC DNA]</scope>
    <source>
        <strain evidence="5 6">DSM 24253</strain>
    </source>
</reference>
<keyword evidence="2 3" id="KW-0808">Transferase</keyword>
<dbReference type="NCBIfam" id="NF006618">
    <property type="entry name" value="PRK09185.1"/>
    <property type="match status" value="1"/>
</dbReference>
<dbReference type="PROSITE" id="PS52004">
    <property type="entry name" value="KS3_2"/>
    <property type="match status" value="1"/>
</dbReference>
<evidence type="ECO:0000256" key="3">
    <source>
        <dbReference type="RuleBase" id="RU003694"/>
    </source>
</evidence>
<dbReference type="InterPro" id="IPR014030">
    <property type="entry name" value="Ketoacyl_synth_N"/>
</dbReference>
<name>A0ABS2BNY2_9NEIS</name>
<dbReference type="Gene3D" id="3.40.47.10">
    <property type="match status" value="1"/>
</dbReference>
<dbReference type="CDD" id="cd00834">
    <property type="entry name" value="KAS_I_II"/>
    <property type="match status" value="1"/>
</dbReference>
<dbReference type="SUPFAM" id="SSF53901">
    <property type="entry name" value="Thiolase-like"/>
    <property type="match status" value="2"/>
</dbReference>
<dbReference type="InterPro" id="IPR018201">
    <property type="entry name" value="Ketoacyl_synth_AS"/>
</dbReference>
<dbReference type="RefSeq" id="WP_203539348.1">
    <property type="nucleotide sequence ID" value="NZ_JAESND010000008.1"/>
</dbReference>
<dbReference type="Pfam" id="PF02801">
    <property type="entry name" value="Ketoacyl-synt_C"/>
    <property type="match status" value="1"/>
</dbReference>
<dbReference type="Pfam" id="PF00109">
    <property type="entry name" value="ketoacyl-synt"/>
    <property type="match status" value="1"/>
</dbReference>
<proteinExistence type="inferred from homology"/>
<dbReference type="InterPro" id="IPR014031">
    <property type="entry name" value="Ketoacyl_synth_C"/>
</dbReference>
<dbReference type="Proteomes" id="UP000809431">
    <property type="component" value="Unassembled WGS sequence"/>
</dbReference>
<sequence>MIYLHSPGLVCALGAGIDTVREHLFAGDSPGMVETAQYSPGRSLMLGTVTDALPSIDPVPPRHHSRNNALLAATFAQIDAAYRQLATGLDSVRIAIVLGTSTSGICEGEVAMAERGQSGVLPDDYHYGQQELGSPAQWLAAELGIAGPAYSISTACSSSAKALSAGARLIETGVADLVIAGGVDTLAAFTVAGFTALESVSATRCNPFSRNRNGINIGEGAALFLMSRTPSPVALSGWGETSDGHHISAPDPTGRGAQRAIEAALQRAGKTAADIGYVNLHGTATRQNDAMESLAVATALPGVPASSTKPLTGHTLGAAGAIEAALCWITLTDPAHRLPPHLWDGEADPEIAMLPLVVPGQRADTRAVLSTSFAFGGNNIALILERT</sequence>